<evidence type="ECO:0000313" key="2">
    <source>
        <dbReference type="Proteomes" id="UP000217790"/>
    </source>
</evidence>
<dbReference type="Proteomes" id="UP000217790">
    <property type="component" value="Unassembled WGS sequence"/>
</dbReference>
<protein>
    <submittedName>
        <fullName evidence="1">Uncharacterized protein</fullName>
    </submittedName>
</protein>
<keyword evidence="2" id="KW-1185">Reference proteome</keyword>
<dbReference type="AlphaFoldDB" id="A0A2H3E4D8"/>
<dbReference type="EMBL" id="KZ293648">
    <property type="protein sequence ID" value="PBK98018.1"/>
    <property type="molecule type" value="Genomic_DNA"/>
</dbReference>
<accession>A0A2H3E4D8</accession>
<sequence length="197" mass="22197">MDVNHLTKNSVPDILGGWSSLPLIDQTILGSGGQDDFHHVSQRKRDRLGKDIMQSGAKKAKMDACVSYFPCGVVLPEVWDPLTNSKVKFTYFALRSNRIDRRKVQNWNNCFNSRSKRESMIKLINFKDALDDPSNTLSIFAKSNIHLFETPASPLDWSLATLSDIGDIDEVHHLGGECHPFIMKVYSNANCRSQTLT</sequence>
<name>A0A2H3E4D8_ARMGA</name>
<proteinExistence type="predicted"/>
<dbReference type="InParanoid" id="A0A2H3E4D8"/>
<gene>
    <name evidence="1" type="ORF">ARMGADRAFT_1074896</name>
</gene>
<evidence type="ECO:0000313" key="1">
    <source>
        <dbReference type="EMBL" id="PBK98018.1"/>
    </source>
</evidence>
<organism evidence="1 2">
    <name type="scientific">Armillaria gallica</name>
    <name type="common">Bulbous honey fungus</name>
    <name type="synonym">Armillaria bulbosa</name>
    <dbReference type="NCBI Taxonomy" id="47427"/>
    <lineage>
        <taxon>Eukaryota</taxon>
        <taxon>Fungi</taxon>
        <taxon>Dikarya</taxon>
        <taxon>Basidiomycota</taxon>
        <taxon>Agaricomycotina</taxon>
        <taxon>Agaricomycetes</taxon>
        <taxon>Agaricomycetidae</taxon>
        <taxon>Agaricales</taxon>
        <taxon>Marasmiineae</taxon>
        <taxon>Physalacriaceae</taxon>
        <taxon>Armillaria</taxon>
    </lineage>
</organism>
<reference evidence="2" key="1">
    <citation type="journal article" date="2017" name="Nat. Ecol. Evol.">
        <title>Genome expansion and lineage-specific genetic innovations in the forest pathogenic fungi Armillaria.</title>
        <authorList>
            <person name="Sipos G."/>
            <person name="Prasanna A.N."/>
            <person name="Walter M.C."/>
            <person name="O'Connor E."/>
            <person name="Balint B."/>
            <person name="Krizsan K."/>
            <person name="Kiss B."/>
            <person name="Hess J."/>
            <person name="Varga T."/>
            <person name="Slot J."/>
            <person name="Riley R."/>
            <person name="Boka B."/>
            <person name="Rigling D."/>
            <person name="Barry K."/>
            <person name="Lee J."/>
            <person name="Mihaltcheva S."/>
            <person name="LaButti K."/>
            <person name="Lipzen A."/>
            <person name="Waldron R."/>
            <person name="Moloney N.M."/>
            <person name="Sperisen C."/>
            <person name="Kredics L."/>
            <person name="Vagvoelgyi C."/>
            <person name="Patrignani A."/>
            <person name="Fitzpatrick D."/>
            <person name="Nagy I."/>
            <person name="Doyle S."/>
            <person name="Anderson J.B."/>
            <person name="Grigoriev I.V."/>
            <person name="Gueldener U."/>
            <person name="Muensterkoetter M."/>
            <person name="Nagy L.G."/>
        </authorList>
    </citation>
    <scope>NUCLEOTIDE SEQUENCE [LARGE SCALE GENOMIC DNA]</scope>
    <source>
        <strain evidence="2">Ar21-2</strain>
    </source>
</reference>